<protein>
    <recommendedName>
        <fullName evidence="8">Ig-like domain-containing protein</fullName>
    </recommendedName>
</protein>
<keyword evidence="3" id="KW-1015">Disulfide bond</keyword>
<comment type="subcellular location">
    <subcellularLocation>
        <location evidence="1">Membrane</location>
        <topology evidence="1">Single-pass type I membrane protein</topology>
    </subcellularLocation>
</comment>
<feature type="compositionally biased region" description="Low complexity" evidence="6">
    <location>
        <begin position="1989"/>
        <end position="2025"/>
    </location>
</feature>
<feature type="domain" description="Ig-like" evidence="8">
    <location>
        <begin position="309"/>
        <end position="418"/>
    </location>
</feature>
<dbReference type="GO" id="GO:0005911">
    <property type="term" value="C:cell-cell junction"/>
    <property type="evidence" value="ECO:0007669"/>
    <property type="project" value="TreeGrafter"/>
</dbReference>
<keyword evidence="4" id="KW-0325">Glycoprotein</keyword>
<evidence type="ECO:0000256" key="6">
    <source>
        <dbReference type="SAM" id="MobiDB-lite"/>
    </source>
</evidence>
<feature type="region of interest" description="Disordered" evidence="6">
    <location>
        <begin position="1359"/>
        <end position="1385"/>
    </location>
</feature>
<keyword evidence="2" id="KW-0472">Membrane</keyword>
<dbReference type="InterPro" id="IPR007110">
    <property type="entry name" value="Ig-like_dom"/>
</dbReference>
<feature type="compositionally biased region" description="Polar residues" evidence="6">
    <location>
        <begin position="1822"/>
        <end position="1846"/>
    </location>
</feature>
<dbReference type="WBParaSite" id="TREG1_85420.2">
    <property type="protein sequence ID" value="TREG1_85420.2"/>
    <property type="gene ID" value="TREG1_85420"/>
</dbReference>
<feature type="region of interest" description="Disordered" evidence="6">
    <location>
        <begin position="1889"/>
        <end position="1910"/>
    </location>
</feature>
<dbReference type="PROSITE" id="PS50835">
    <property type="entry name" value="IG_LIKE"/>
    <property type="match status" value="5"/>
</dbReference>
<dbReference type="InterPro" id="IPR003006">
    <property type="entry name" value="Ig/MHC_CS"/>
</dbReference>
<keyword evidence="7" id="KW-0732">Signal</keyword>
<accession>A0AA85KFZ6</accession>
<feature type="domain" description="Ig-like" evidence="8">
    <location>
        <begin position="807"/>
        <end position="965"/>
    </location>
</feature>
<dbReference type="InterPro" id="IPR051275">
    <property type="entry name" value="Cell_adhesion_signaling"/>
</dbReference>
<dbReference type="SUPFAM" id="SSF48726">
    <property type="entry name" value="Immunoglobulin"/>
    <property type="match status" value="4"/>
</dbReference>
<feature type="compositionally biased region" description="Polar residues" evidence="6">
    <location>
        <begin position="1536"/>
        <end position="1583"/>
    </location>
</feature>
<feature type="region of interest" description="Disordered" evidence="6">
    <location>
        <begin position="2079"/>
        <end position="2102"/>
    </location>
</feature>
<dbReference type="InterPro" id="IPR003599">
    <property type="entry name" value="Ig_sub"/>
</dbReference>
<dbReference type="InterPro" id="IPR036179">
    <property type="entry name" value="Ig-like_dom_sf"/>
</dbReference>
<sequence>MFRSCEFQVLAVFILLEYFIVHSAQFTNETSKTIWLDLKVNQIDLSAEKVLPNIIQSMLNRENSSALIHHVEPRSTVTIDCITLYTNGGEQEVTMKTGQAFNSQRNPNVHLTCPLSRHVCFSNCSPMDENLTDIQCKYLSIYQKSTNVDRVFRKFPYEKINIFRYTFHELSDKFNGTWTCHSDGQSSELHDLIVSDSAFVKKLSPDRRTVTVDIPVNVTCSIISFINTTDITNLNSDNKNIAALDDAHSKLQFTVQYTGMKTNDSITRTNVCETEWDTYAEGSANIECQVTDEHRHRVKRRVNSDFHYPSKSVRLDTNLSPDHSVEVGTVLEIKCTAEPGNPPPKLSLLRQRFEETKATVIQTKTRQIGQTNSHMKMRKEVVQEFVVTLSEEDNGASFFCEVTSTGITSSVARSDSVRYNVSFPPRAVYVQSFPEGLIPESTQKTFMCQTDSMGSNPPAILKWQQLDSAGAVISLESLKMSIQVDFNKQTNGAVVTRSNLTVLATRALNGRRFECSVVFNDSKTMLRSEGFLEVMFSPNNIRLTAQPINGVPEASRLELTCSTSSCHPPAVIRWLEIPPDKIKEKNKNTEELFQRINLFSNELTDLAQLETKQGDFGGTKVSSTLIITKTYRSQQNTIFQCLVNHTGMNKPVLTEHRLQILYPPSIHIISLPNQPVTRQSVSLFCQTIGGNPLNNLKYAWFVGKSTQFSSLLNQKDDVKRLKDNSNDQMITNNSPSLSTPPNHFLSPPLHTLQKPEFPSMIQLTGYHDSSLNLTNIKLSQAGWYGCEVSGVGGSSHALHYLDLYYQPIMNRRTQTHIMAQVGESVTLALYVDANPPWAEAEWFQIDTYKNEVRQINGPQQYIESQAYFESPYNNDGYPYSYESWPRVKRATYHRPESRSADFSVGRNTRQSIGQKGGQRKNIFASRGTGLNGNLTFLLRFTEVKPDDFGTYICQVRHQLGVKEFTFYLIKKSGAGVITEDSIEIIHHGSTTSILFNPPMKSSFTRLILRVCRRDAYIANPLHLDKSPVSKQHVRQDVQYQKRVKRTVNSGNTTNQNDLNRLDNTQQMISSRSVGCEDYHVAKPWLGKMEVHLSDAIQLYNFRFLLFQGTKLLQETSPILWQPEIAKDRGVFSKSLLALAVTGGCALVIVFLITAIIFYSCYGRKKRSSLQFWNIKKSPKSSTSHLSNKKVDVRNPTGSELGFELHSDIGSVRRYQPEIPYKQSVKNGSFISHGYENSLNGTQHFSALQASSGMNIGFDGNSSIDNECAALLHSRNSVASSSQSAHMNLINSRIFAEAYAAAARAAASVVSGSTEIYSPSTQMTNDLSTHTNEDRHKSQNSLITYPMNSDMPNELMVTSKETNMSSENGGDSKKSNNVNNASLYSKNRDKIKVGQFNKFKQSFQGSRKSSRLSLSGQPAEPRGSHLSVHMPSSKHPSNYSQWSNASGTSYSSLVSPSQTDLQVTAQVAAAAAIASVVENMSFGLAMNHASSLNNVGGFCLLPRPSSRAASVTGPPGRCRPGNGSEDGESMKYAIFTPRNTSTGQATPTASVDTIDPNLQISTPSPVSQQQNQYPTDSDNPKNQLQLDNQHMSANITSQFNGAAPTRYDDRYNLNYNQNRLIEPHNIGNPYQHHNQHHHQQYYSPNQQQLYAVHGIRGPYSTFINPMNTTVTATATASSSSPSPILNVPEQNASLMAYYRILAQNQMLNRHKLQQFHQHQLIQQQQQHQRQHQQYQQLNQNRNDQLKSMINANKIQQQQQQQTNLSKNSSPTSDQADHHKNNPEQQQIDLKLTQETEAIDRKTTNQTTDKHTDESNSGKPILVMSNSQYDGNTVNKNHQKSSSQTSELHIAVSQSQVMSINESEKSIKTEMNDKNLTEFNQPVYFDGNQKHLPENMSSVQPDSCQDSISGDLLPSKESPSLLLNGNRMVNNVDIYNGSTEHCTDNNNTRSNTNNPLSITTNSDAYYDRIPQHSYHHQQQYQTVNGMELNDSHTNTSTTSDNHSPRQQQHQQTQPSTYYQNTLTTTPTHKQQPRLGIHSPVRTNRYLNPTEQSAFKQINVNLDKSIIPPGSIISNDTDIKLTNENQSNNKDHLSNEINMHSNAVA</sequence>
<evidence type="ECO:0000256" key="1">
    <source>
        <dbReference type="ARBA" id="ARBA00004479"/>
    </source>
</evidence>
<proteinExistence type="predicted"/>
<feature type="region of interest" description="Disordered" evidence="6">
    <location>
        <begin position="1400"/>
        <end position="1449"/>
    </location>
</feature>
<feature type="domain" description="Ig-like" evidence="8">
    <location>
        <begin position="538"/>
        <end position="654"/>
    </location>
</feature>
<name>A0AA85KFZ6_TRIRE</name>
<dbReference type="Gene3D" id="2.60.40.10">
    <property type="entry name" value="Immunoglobulins"/>
    <property type="match status" value="5"/>
</dbReference>
<feature type="compositionally biased region" description="Basic and acidic residues" evidence="6">
    <location>
        <begin position="1790"/>
        <end position="1814"/>
    </location>
</feature>
<feature type="signal peptide" evidence="7">
    <location>
        <begin position="1"/>
        <end position="24"/>
    </location>
</feature>
<feature type="region of interest" description="Disordered" evidence="6">
    <location>
        <begin position="1986"/>
        <end position="2038"/>
    </location>
</feature>
<dbReference type="PROSITE" id="PS00290">
    <property type="entry name" value="IG_MHC"/>
    <property type="match status" value="1"/>
</dbReference>
<dbReference type="PANTHER" id="PTHR11640:SF31">
    <property type="entry name" value="IRREGULAR CHIASM C-ROUGHEST PROTEIN-RELATED"/>
    <property type="match status" value="1"/>
</dbReference>
<dbReference type="InterPro" id="IPR013783">
    <property type="entry name" value="Ig-like_fold"/>
</dbReference>
<reference evidence="10" key="2">
    <citation type="submission" date="2023-11" db="UniProtKB">
        <authorList>
            <consortium name="WormBaseParasite"/>
        </authorList>
    </citation>
    <scope>IDENTIFICATION</scope>
</reference>
<feature type="domain" description="Ig-like" evidence="8">
    <location>
        <begin position="425"/>
        <end position="526"/>
    </location>
</feature>
<feature type="compositionally biased region" description="Polar residues" evidence="6">
    <location>
        <begin position="1893"/>
        <end position="1906"/>
    </location>
</feature>
<organism evidence="9 10">
    <name type="scientific">Trichobilharzia regenti</name>
    <name type="common">Nasal bird schistosome</name>
    <dbReference type="NCBI Taxonomy" id="157069"/>
    <lineage>
        <taxon>Eukaryota</taxon>
        <taxon>Metazoa</taxon>
        <taxon>Spiralia</taxon>
        <taxon>Lophotrochozoa</taxon>
        <taxon>Platyhelminthes</taxon>
        <taxon>Trematoda</taxon>
        <taxon>Digenea</taxon>
        <taxon>Strigeidida</taxon>
        <taxon>Schistosomatoidea</taxon>
        <taxon>Schistosomatidae</taxon>
        <taxon>Trichobilharzia</taxon>
    </lineage>
</organism>
<evidence type="ECO:0000313" key="9">
    <source>
        <dbReference type="Proteomes" id="UP000050795"/>
    </source>
</evidence>
<evidence type="ECO:0000256" key="4">
    <source>
        <dbReference type="ARBA" id="ARBA00023180"/>
    </source>
</evidence>
<feature type="compositionally biased region" description="Polar residues" evidence="6">
    <location>
        <begin position="2092"/>
        <end position="2102"/>
    </location>
</feature>
<dbReference type="GO" id="GO:0005886">
    <property type="term" value="C:plasma membrane"/>
    <property type="evidence" value="ECO:0007669"/>
    <property type="project" value="TreeGrafter"/>
</dbReference>
<evidence type="ECO:0000256" key="5">
    <source>
        <dbReference type="ARBA" id="ARBA00023319"/>
    </source>
</evidence>
<feature type="compositionally biased region" description="Low complexity" evidence="6">
    <location>
        <begin position="1403"/>
        <end position="1416"/>
    </location>
</feature>
<feature type="region of interest" description="Disordered" evidence="6">
    <location>
        <begin position="1753"/>
        <end position="1846"/>
    </location>
</feature>
<feature type="compositionally biased region" description="Low complexity" evidence="6">
    <location>
        <begin position="1942"/>
        <end position="1952"/>
    </location>
</feature>
<evidence type="ECO:0000313" key="10">
    <source>
        <dbReference type="WBParaSite" id="TREG1_85420.2"/>
    </source>
</evidence>
<feature type="compositionally biased region" description="Polar residues" evidence="6">
    <location>
        <begin position="1761"/>
        <end position="1772"/>
    </location>
</feature>
<dbReference type="GO" id="GO:0098609">
    <property type="term" value="P:cell-cell adhesion"/>
    <property type="evidence" value="ECO:0007669"/>
    <property type="project" value="TreeGrafter"/>
</dbReference>
<keyword evidence="9" id="KW-1185">Reference proteome</keyword>
<evidence type="ECO:0000256" key="2">
    <source>
        <dbReference type="ARBA" id="ARBA00023136"/>
    </source>
</evidence>
<dbReference type="GO" id="GO:0050839">
    <property type="term" value="F:cell adhesion molecule binding"/>
    <property type="evidence" value="ECO:0007669"/>
    <property type="project" value="TreeGrafter"/>
</dbReference>
<reference evidence="9" key="1">
    <citation type="submission" date="2022-06" db="EMBL/GenBank/DDBJ databases">
        <authorList>
            <person name="Berger JAMES D."/>
            <person name="Berger JAMES D."/>
        </authorList>
    </citation>
    <scope>NUCLEOTIDE SEQUENCE [LARGE SCALE GENOMIC DNA]</scope>
</reference>
<evidence type="ECO:0000256" key="3">
    <source>
        <dbReference type="ARBA" id="ARBA00023157"/>
    </source>
</evidence>
<dbReference type="Proteomes" id="UP000050795">
    <property type="component" value="Unassembled WGS sequence"/>
</dbReference>
<feature type="region of interest" description="Disordered" evidence="6">
    <location>
        <begin position="1937"/>
        <end position="1959"/>
    </location>
</feature>
<feature type="domain" description="Ig-like" evidence="8">
    <location>
        <begin position="664"/>
        <end position="789"/>
    </location>
</feature>
<feature type="chain" id="PRO_5041686025" description="Ig-like domain-containing protein" evidence="7">
    <location>
        <begin position="25"/>
        <end position="2102"/>
    </location>
</feature>
<feature type="region of interest" description="Disordered" evidence="6">
    <location>
        <begin position="898"/>
        <end position="918"/>
    </location>
</feature>
<feature type="region of interest" description="Disordered" evidence="6">
    <location>
        <begin position="1505"/>
        <end position="1583"/>
    </location>
</feature>
<feature type="compositionally biased region" description="Polar residues" evidence="6">
    <location>
        <begin position="1433"/>
        <end position="1449"/>
    </location>
</feature>
<keyword evidence="5" id="KW-0393">Immunoglobulin domain</keyword>
<evidence type="ECO:0000256" key="7">
    <source>
        <dbReference type="SAM" id="SignalP"/>
    </source>
</evidence>
<evidence type="ECO:0000259" key="8">
    <source>
        <dbReference type="PROSITE" id="PS50835"/>
    </source>
</evidence>
<dbReference type="PANTHER" id="PTHR11640">
    <property type="entry name" value="NEPHRIN"/>
    <property type="match status" value="1"/>
</dbReference>
<dbReference type="SMART" id="SM00409">
    <property type="entry name" value="IG"/>
    <property type="match status" value="4"/>
</dbReference>
<feature type="compositionally biased region" description="Polar residues" evidence="6">
    <location>
        <begin position="1359"/>
        <end position="1384"/>
    </location>
</feature>